<accession>A0ABW2FT96</accession>
<keyword evidence="2" id="KW-0805">Transcription regulation</keyword>
<dbReference type="InterPro" id="IPR036390">
    <property type="entry name" value="WH_DNA-bd_sf"/>
</dbReference>
<proteinExistence type="inferred from homology"/>
<organism evidence="6 7">
    <name type="scientific">Kitasatospora paranensis</name>
    <dbReference type="NCBI Taxonomy" id="258053"/>
    <lineage>
        <taxon>Bacteria</taxon>
        <taxon>Bacillati</taxon>
        <taxon>Actinomycetota</taxon>
        <taxon>Actinomycetes</taxon>
        <taxon>Kitasatosporales</taxon>
        <taxon>Streptomycetaceae</taxon>
        <taxon>Kitasatospora</taxon>
    </lineage>
</organism>
<dbReference type="Gene3D" id="1.10.10.10">
    <property type="entry name" value="Winged helix-like DNA-binding domain superfamily/Winged helix DNA-binding domain"/>
    <property type="match status" value="1"/>
</dbReference>
<feature type="domain" description="HTH lysR-type" evidence="5">
    <location>
        <begin position="1"/>
        <end position="57"/>
    </location>
</feature>
<evidence type="ECO:0000259" key="5">
    <source>
        <dbReference type="PROSITE" id="PS50931"/>
    </source>
</evidence>
<protein>
    <submittedName>
        <fullName evidence="6">LysR family transcriptional regulator</fullName>
    </submittedName>
</protein>
<evidence type="ECO:0000256" key="2">
    <source>
        <dbReference type="ARBA" id="ARBA00023015"/>
    </source>
</evidence>
<dbReference type="Pfam" id="PF00126">
    <property type="entry name" value="HTH_1"/>
    <property type="match status" value="1"/>
</dbReference>
<keyword evidence="7" id="KW-1185">Reference proteome</keyword>
<dbReference type="RefSeq" id="WP_380231101.1">
    <property type="nucleotide sequence ID" value="NZ_JBHSVH010000002.1"/>
</dbReference>
<evidence type="ECO:0000256" key="1">
    <source>
        <dbReference type="ARBA" id="ARBA00009437"/>
    </source>
</evidence>
<keyword evidence="4" id="KW-0804">Transcription</keyword>
<evidence type="ECO:0000313" key="7">
    <source>
        <dbReference type="Proteomes" id="UP001596435"/>
    </source>
</evidence>
<evidence type="ECO:0000256" key="3">
    <source>
        <dbReference type="ARBA" id="ARBA00023125"/>
    </source>
</evidence>
<dbReference type="CDD" id="cd05466">
    <property type="entry name" value="PBP2_LTTR_substrate"/>
    <property type="match status" value="1"/>
</dbReference>
<reference evidence="7" key="1">
    <citation type="journal article" date="2019" name="Int. J. Syst. Evol. Microbiol.">
        <title>The Global Catalogue of Microorganisms (GCM) 10K type strain sequencing project: providing services to taxonomists for standard genome sequencing and annotation.</title>
        <authorList>
            <consortium name="The Broad Institute Genomics Platform"/>
            <consortium name="The Broad Institute Genome Sequencing Center for Infectious Disease"/>
            <person name="Wu L."/>
            <person name="Ma J."/>
        </authorList>
    </citation>
    <scope>NUCLEOTIDE SEQUENCE [LARGE SCALE GENOMIC DNA]</scope>
    <source>
        <strain evidence="7">CGMCC 1.12859</strain>
    </source>
</reference>
<dbReference type="Pfam" id="PF03466">
    <property type="entry name" value="LysR_substrate"/>
    <property type="match status" value="1"/>
</dbReference>
<name>A0ABW2FT96_9ACTN</name>
<comment type="caution">
    <text evidence="6">The sequence shown here is derived from an EMBL/GenBank/DDBJ whole genome shotgun (WGS) entry which is preliminary data.</text>
</comment>
<evidence type="ECO:0000256" key="4">
    <source>
        <dbReference type="ARBA" id="ARBA00023163"/>
    </source>
</evidence>
<comment type="similarity">
    <text evidence="1">Belongs to the LysR transcriptional regulatory family.</text>
</comment>
<keyword evidence="3" id="KW-0238">DNA-binding</keyword>
<dbReference type="PANTHER" id="PTHR30419">
    <property type="entry name" value="HTH-TYPE TRANSCRIPTIONAL REGULATOR YBHD"/>
    <property type="match status" value="1"/>
</dbReference>
<dbReference type="SUPFAM" id="SSF46785">
    <property type="entry name" value="Winged helix' DNA-binding domain"/>
    <property type="match status" value="1"/>
</dbReference>
<dbReference type="PROSITE" id="PS50931">
    <property type="entry name" value="HTH_LYSR"/>
    <property type="match status" value="1"/>
</dbReference>
<sequence length="308" mass="33334">MERRHLAYFIAIVEAGSISEAARRMHLSQPSVSQALKELERELRTPLLERGRTPTLTPAGRALVGPARRALRAFEGVRTAVEQVGHLATGVLDLAVAPLLGIDPLVPLVTEFRERHPGVRIRIHEAAPDSEGLDSLRRGEAELLLHGQAAAVTKYRTVRLPTAEQFAVFPPGTDDLPDGPVSPADLVGRDVVMGMARQSELRVWFAAELASRELPPLNTVVETAHRDAIIPLVLSGVGLAVLPRPEARAAERLGAVVRTMDFAVPHTCYLLHRREPLSPAAQAFVDIALEEVTGRPAASPEPPETGHP</sequence>
<dbReference type="InterPro" id="IPR036388">
    <property type="entry name" value="WH-like_DNA-bd_sf"/>
</dbReference>
<dbReference type="InterPro" id="IPR050950">
    <property type="entry name" value="HTH-type_LysR_regulators"/>
</dbReference>
<gene>
    <name evidence="6" type="ORF">ACFQMG_12900</name>
</gene>
<dbReference type="InterPro" id="IPR005119">
    <property type="entry name" value="LysR_subst-bd"/>
</dbReference>
<dbReference type="PRINTS" id="PR00039">
    <property type="entry name" value="HTHLYSR"/>
</dbReference>
<dbReference type="SUPFAM" id="SSF53850">
    <property type="entry name" value="Periplasmic binding protein-like II"/>
    <property type="match status" value="1"/>
</dbReference>
<dbReference type="Gene3D" id="3.40.190.290">
    <property type="match status" value="1"/>
</dbReference>
<evidence type="ECO:0000313" key="6">
    <source>
        <dbReference type="EMBL" id="MFC7180453.1"/>
    </source>
</evidence>
<dbReference type="InterPro" id="IPR000847">
    <property type="entry name" value="LysR_HTH_N"/>
</dbReference>
<dbReference type="EMBL" id="JBHTAJ010000020">
    <property type="protein sequence ID" value="MFC7180453.1"/>
    <property type="molecule type" value="Genomic_DNA"/>
</dbReference>
<dbReference type="Proteomes" id="UP001596435">
    <property type="component" value="Unassembled WGS sequence"/>
</dbReference>